<dbReference type="AlphaFoldDB" id="A0A8S4S590"/>
<accession>A0A8S4S590</accession>
<evidence type="ECO:0000313" key="2">
    <source>
        <dbReference type="Proteomes" id="UP000838756"/>
    </source>
</evidence>
<dbReference type="EMBL" id="CAKXAJ010025902">
    <property type="protein sequence ID" value="CAH2245284.1"/>
    <property type="molecule type" value="Genomic_DNA"/>
</dbReference>
<dbReference type="Proteomes" id="UP000838756">
    <property type="component" value="Unassembled WGS sequence"/>
</dbReference>
<proteinExistence type="predicted"/>
<keyword evidence="2" id="KW-1185">Reference proteome</keyword>
<name>A0A8S4S590_9NEOP</name>
<reference evidence="1" key="1">
    <citation type="submission" date="2022-03" db="EMBL/GenBank/DDBJ databases">
        <authorList>
            <person name="Lindestad O."/>
        </authorList>
    </citation>
    <scope>NUCLEOTIDE SEQUENCE</scope>
</reference>
<sequence length="161" mass="17463">MKGWVISQDHDDCAAIAQSFIDRLSLTPYSQLGQGQLDVSSSDSQIPVRSCMEVDDIAAAGVGTGLFDTAVIPTRGRDVADQITVAGITNLVSIEPAHSVGIDYADLIDIVEFAADIYFAEFVEYSSSFSTVSENLTLFVRVFEFVDLYNQVVALIADFVH</sequence>
<comment type="caution">
    <text evidence="1">The sequence shown here is derived from an EMBL/GenBank/DDBJ whole genome shotgun (WGS) entry which is preliminary data.</text>
</comment>
<evidence type="ECO:0000313" key="1">
    <source>
        <dbReference type="EMBL" id="CAH2245284.1"/>
    </source>
</evidence>
<protein>
    <submittedName>
        <fullName evidence="1">Jg15673 protein</fullName>
    </submittedName>
</protein>
<organism evidence="1 2">
    <name type="scientific">Pararge aegeria aegeria</name>
    <dbReference type="NCBI Taxonomy" id="348720"/>
    <lineage>
        <taxon>Eukaryota</taxon>
        <taxon>Metazoa</taxon>
        <taxon>Ecdysozoa</taxon>
        <taxon>Arthropoda</taxon>
        <taxon>Hexapoda</taxon>
        <taxon>Insecta</taxon>
        <taxon>Pterygota</taxon>
        <taxon>Neoptera</taxon>
        <taxon>Endopterygota</taxon>
        <taxon>Lepidoptera</taxon>
        <taxon>Glossata</taxon>
        <taxon>Ditrysia</taxon>
        <taxon>Papilionoidea</taxon>
        <taxon>Nymphalidae</taxon>
        <taxon>Satyrinae</taxon>
        <taxon>Satyrini</taxon>
        <taxon>Parargina</taxon>
        <taxon>Pararge</taxon>
    </lineage>
</organism>
<gene>
    <name evidence="1" type="primary">jg15673</name>
    <name evidence="1" type="ORF">PAEG_LOCUS21058</name>
</gene>